<dbReference type="AlphaFoldDB" id="A0AAE0Y1M6"/>
<dbReference type="EMBL" id="JAWDGP010007114">
    <property type="protein sequence ID" value="KAK3729777.1"/>
    <property type="molecule type" value="Genomic_DNA"/>
</dbReference>
<gene>
    <name evidence="1" type="ORF">RRG08_022090</name>
</gene>
<evidence type="ECO:0000313" key="1">
    <source>
        <dbReference type="EMBL" id="KAK3729777.1"/>
    </source>
</evidence>
<accession>A0AAE0Y1M6</accession>
<evidence type="ECO:0000313" key="2">
    <source>
        <dbReference type="Proteomes" id="UP001283361"/>
    </source>
</evidence>
<organism evidence="1 2">
    <name type="scientific">Elysia crispata</name>
    <name type="common">lettuce slug</name>
    <dbReference type="NCBI Taxonomy" id="231223"/>
    <lineage>
        <taxon>Eukaryota</taxon>
        <taxon>Metazoa</taxon>
        <taxon>Spiralia</taxon>
        <taxon>Lophotrochozoa</taxon>
        <taxon>Mollusca</taxon>
        <taxon>Gastropoda</taxon>
        <taxon>Heterobranchia</taxon>
        <taxon>Euthyneura</taxon>
        <taxon>Panpulmonata</taxon>
        <taxon>Sacoglossa</taxon>
        <taxon>Placobranchoidea</taxon>
        <taxon>Plakobranchidae</taxon>
        <taxon>Elysia</taxon>
    </lineage>
</organism>
<keyword evidence="2" id="KW-1185">Reference proteome</keyword>
<protein>
    <submittedName>
        <fullName evidence="1">Uncharacterized protein</fullName>
    </submittedName>
</protein>
<sequence length="75" mass="8464">MLELITVDDKGYKKGSAWLLLLNQDQGVNSSTVPGETEKITRNHEGHTCRLFMPRNVGCYLPGKCTLPDWSSLLW</sequence>
<reference evidence="1" key="1">
    <citation type="journal article" date="2023" name="G3 (Bethesda)">
        <title>A reference genome for the long-term kleptoplast-retaining sea slug Elysia crispata morphotype clarki.</title>
        <authorList>
            <person name="Eastman K.E."/>
            <person name="Pendleton A.L."/>
            <person name="Shaikh M.A."/>
            <person name="Suttiyut T."/>
            <person name="Ogas R."/>
            <person name="Tomko P."/>
            <person name="Gavelis G."/>
            <person name="Widhalm J.R."/>
            <person name="Wisecaver J.H."/>
        </authorList>
    </citation>
    <scope>NUCLEOTIDE SEQUENCE</scope>
    <source>
        <strain evidence="1">ECLA1</strain>
    </source>
</reference>
<comment type="caution">
    <text evidence="1">The sequence shown here is derived from an EMBL/GenBank/DDBJ whole genome shotgun (WGS) entry which is preliminary data.</text>
</comment>
<dbReference type="Proteomes" id="UP001283361">
    <property type="component" value="Unassembled WGS sequence"/>
</dbReference>
<name>A0AAE0Y1M6_9GAST</name>
<proteinExistence type="predicted"/>